<proteinExistence type="inferred from homology"/>
<dbReference type="SUPFAM" id="SSF55729">
    <property type="entry name" value="Acyl-CoA N-acyltransferases (Nat)"/>
    <property type="match status" value="1"/>
</dbReference>
<dbReference type="InterPro" id="IPR050680">
    <property type="entry name" value="YpeA/RimI_acetyltransf"/>
</dbReference>
<feature type="domain" description="N-acetyltransferase" evidence="5">
    <location>
        <begin position="9"/>
        <end position="156"/>
    </location>
</feature>
<name>A0A4R6X2A5_9GAMM</name>
<dbReference type="RefSeq" id="WP_133564375.1">
    <property type="nucleotide sequence ID" value="NZ_SNZA01000006.1"/>
</dbReference>
<evidence type="ECO:0000313" key="6">
    <source>
        <dbReference type="EMBL" id="TDR06159.1"/>
    </source>
</evidence>
<keyword evidence="2" id="KW-0963">Cytoplasm</keyword>
<dbReference type="InterPro" id="IPR000182">
    <property type="entry name" value="GNAT_dom"/>
</dbReference>
<evidence type="ECO:0000313" key="7">
    <source>
        <dbReference type="Proteomes" id="UP000295729"/>
    </source>
</evidence>
<evidence type="ECO:0000256" key="1">
    <source>
        <dbReference type="ARBA" id="ARBA00005395"/>
    </source>
</evidence>
<dbReference type="InterPro" id="IPR006464">
    <property type="entry name" value="AcTrfase_RimI/Ard1"/>
</dbReference>
<dbReference type="PANTHER" id="PTHR43420:SF44">
    <property type="entry name" value="ACETYLTRANSFERASE YPEA"/>
    <property type="match status" value="1"/>
</dbReference>
<evidence type="ECO:0000256" key="4">
    <source>
        <dbReference type="ARBA" id="ARBA00023315"/>
    </source>
</evidence>
<dbReference type="GO" id="GO:0008080">
    <property type="term" value="F:N-acetyltransferase activity"/>
    <property type="evidence" value="ECO:0007669"/>
    <property type="project" value="InterPro"/>
</dbReference>
<evidence type="ECO:0000259" key="5">
    <source>
        <dbReference type="PROSITE" id="PS51186"/>
    </source>
</evidence>
<dbReference type="PANTHER" id="PTHR43420">
    <property type="entry name" value="ACETYLTRANSFERASE"/>
    <property type="match status" value="1"/>
</dbReference>
<evidence type="ECO:0000256" key="2">
    <source>
        <dbReference type="ARBA" id="ARBA00022490"/>
    </source>
</evidence>
<evidence type="ECO:0000256" key="3">
    <source>
        <dbReference type="ARBA" id="ARBA00022679"/>
    </source>
</evidence>
<keyword evidence="7" id="KW-1185">Reference proteome</keyword>
<dbReference type="Gene3D" id="3.40.630.30">
    <property type="match status" value="1"/>
</dbReference>
<keyword evidence="4" id="KW-0012">Acyltransferase</keyword>
<comment type="caution">
    <text evidence="6">The sequence shown here is derived from an EMBL/GenBank/DDBJ whole genome shotgun (WGS) entry which is preliminary data.</text>
</comment>
<dbReference type="OrthoDB" id="9796919at2"/>
<reference evidence="6 7" key="1">
    <citation type="submission" date="2019-03" db="EMBL/GenBank/DDBJ databases">
        <title>Genomic Encyclopedia of Type Strains, Phase IV (KMG-IV): sequencing the most valuable type-strain genomes for metagenomic binning, comparative biology and taxonomic classification.</title>
        <authorList>
            <person name="Goeker M."/>
        </authorList>
    </citation>
    <scope>NUCLEOTIDE SEQUENCE [LARGE SCALE GENOMIC DNA]</scope>
    <source>
        <strain evidence="6 7">DSM 5604</strain>
    </source>
</reference>
<protein>
    <submittedName>
        <fullName evidence="6">Ribosomal-protein-alanine N-acetyltransferase</fullName>
    </submittedName>
</protein>
<dbReference type="EMBL" id="SNZA01000006">
    <property type="protein sequence ID" value="TDR06159.1"/>
    <property type="molecule type" value="Genomic_DNA"/>
</dbReference>
<comment type="similarity">
    <text evidence="1">Belongs to the acetyltransferase family. RimI subfamily.</text>
</comment>
<sequence length="156" mass="17828">MIQDQHSVPVLRVATQADSTAIYDLVNSSDPHPWRLSLIEEALHSRHNWLLECRDSGQAVGWLTASMMFEQTELELVVTDVHRRRQGLGRALLEQWLDWSKQQGCEEALLEVRESNLGAIKLYLLLGFEQVGIRKNYYPLDEGGSEHAVLMTCKLK</sequence>
<accession>A0A4R6X2A5</accession>
<gene>
    <name evidence="6" type="ORF">C8D85_3088</name>
</gene>
<dbReference type="AlphaFoldDB" id="A0A4R6X2A5"/>
<dbReference type="CDD" id="cd04301">
    <property type="entry name" value="NAT_SF"/>
    <property type="match status" value="1"/>
</dbReference>
<dbReference type="InterPro" id="IPR016181">
    <property type="entry name" value="Acyl_CoA_acyltransferase"/>
</dbReference>
<dbReference type="Pfam" id="PF00583">
    <property type="entry name" value="Acetyltransf_1"/>
    <property type="match status" value="1"/>
</dbReference>
<dbReference type="PROSITE" id="PS51186">
    <property type="entry name" value="GNAT"/>
    <property type="match status" value="1"/>
</dbReference>
<keyword evidence="3 6" id="KW-0808">Transferase</keyword>
<dbReference type="Proteomes" id="UP000295729">
    <property type="component" value="Unassembled WGS sequence"/>
</dbReference>
<dbReference type="NCBIfam" id="TIGR01575">
    <property type="entry name" value="rimI"/>
    <property type="match status" value="1"/>
</dbReference>
<organism evidence="6 7">
    <name type="scientific">Marinomonas communis</name>
    <dbReference type="NCBI Taxonomy" id="28254"/>
    <lineage>
        <taxon>Bacteria</taxon>
        <taxon>Pseudomonadati</taxon>
        <taxon>Pseudomonadota</taxon>
        <taxon>Gammaproteobacteria</taxon>
        <taxon>Oceanospirillales</taxon>
        <taxon>Oceanospirillaceae</taxon>
        <taxon>Marinomonas</taxon>
    </lineage>
</organism>